<sequence length="506" mass="56850">MLLLNRVRKAISASQVGLEPHSWTLPSPSSYPTPKPGGKLQTVIPNPKIFANAHIPGHIEYNTEKNPLVYPDVSHAAVHLALLECFYNLRLSATEVELDCPPAYEARLSDDDGIESTPHDTHRWHTLIRLAVTRFEAWWANIDAVLNHAAIYAYRPTERIGVQLTKDYLPPLDVLFVWYTFMLETDAYRLECGDPRHSDHVRQLCFPWAALREVLDVHTMEYALPRAAEVLFDTMSGQSAELPSYLRDPPAYAEHDMPLHVDLFDVAKRHDDFIDEAHRLLWIRGPSLHGSLERASVAYFALQLLEGGEAMDGDRALHFGVELIWRTHRLYSEQYECFQRVMRDYPKYQDGPDGETTQQRSATLSSPDTSEALDVLDSNESSSSSSSEICICWTCERIRDDVPEFVHPAPSSEGEPSSPTVPSQLVGLSSAQIRQILDDLGFFKAVEEARSGGRALPVRSSSGSEQDADKMTGSMAGLFEHFEKMPDGTYKVRKQTQAVAWSGLQA</sequence>
<feature type="compositionally biased region" description="Low complexity" evidence="1">
    <location>
        <begin position="408"/>
        <end position="423"/>
    </location>
</feature>
<accession>A0A9N9UP51</accession>
<dbReference type="AlphaFoldDB" id="A0A9N9UP51"/>
<dbReference type="OrthoDB" id="2684236at2759"/>
<name>A0A9N9UP51_9HYPO</name>
<gene>
    <name evidence="2" type="ORF">CBYS24578_00016981</name>
</gene>
<reference evidence="2 3" key="2">
    <citation type="submission" date="2021-10" db="EMBL/GenBank/DDBJ databases">
        <authorList>
            <person name="Piombo E."/>
        </authorList>
    </citation>
    <scope>NUCLEOTIDE SEQUENCE [LARGE SCALE GENOMIC DNA]</scope>
</reference>
<evidence type="ECO:0000313" key="2">
    <source>
        <dbReference type="EMBL" id="CAG9993172.1"/>
    </source>
</evidence>
<reference evidence="3" key="1">
    <citation type="submission" date="2019-06" db="EMBL/GenBank/DDBJ databases">
        <authorList>
            <person name="Broberg M."/>
        </authorList>
    </citation>
    <scope>NUCLEOTIDE SEQUENCE [LARGE SCALE GENOMIC DNA]</scope>
</reference>
<dbReference type="Proteomes" id="UP000754883">
    <property type="component" value="Unassembled WGS sequence"/>
</dbReference>
<feature type="region of interest" description="Disordered" evidence="1">
    <location>
        <begin position="348"/>
        <end position="385"/>
    </location>
</feature>
<evidence type="ECO:0000256" key="1">
    <source>
        <dbReference type="SAM" id="MobiDB-lite"/>
    </source>
</evidence>
<evidence type="ECO:0000313" key="3">
    <source>
        <dbReference type="Proteomes" id="UP000754883"/>
    </source>
</evidence>
<proteinExistence type="predicted"/>
<feature type="compositionally biased region" description="Polar residues" evidence="1">
    <location>
        <begin position="355"/>
        <end position="369"/>
    </location>
</feature>
<protein>
    <submittedName>
        <fullName evidence="2">Uncharacterized protein</fullName>
    </submittedName>
</protein>
<keyword evidence="3" id="KW-1185">Reference proteome</keyword>
<dbReference type="EMBL" id="CABFNO020001517">
    <property type="protein sequence ID" value="CAG9993172.1"/>
    <property type="molecule type" value="Genomic_DNA"/>
</dbReference>
<comment type="caution">
    <text evidence="2">The sequence shown here is derived from an EMBL/GenBank/DDBJ whole genome shotgun (WGS) entry which is preliminary data.</text>
</comment>
<feature type="region of interest" description="Disordered" evidence="1">
    <location>
        <begin position="404"/>
        <end position="424"/>
    </location>
</feature>
<organism evidence="2 3">
    <name type="scientific">Clonostachys byssicola</name>
    <dbReference type="NCBI Taxonomy" id="160290"/>
    <lineage>
        <taxon>Eukaryota</taxon>
        <taxon>Fungi</taxon>
        <taxon>Dikarya</taxon>
        <taxon>Ascomycota</taxon>
        <taxon>Pezizomycotina</taxon>
        <taxon>Sordariomycetes</taxon>
        <taxon>Hypocreomycetidae</taxon>
        <taxon>Hypocreales</taxon>
        <taxon>Bionectriaceae</taxon>
        <taxon>Clonostachys</taxon>
    </lineage>
</organism>